<gene>
    <name evidence="2" type="ORF">ACFQEV_17910</name>
</gene>
<dbReference type="RefSeq" id="WP_379698983.1">
    <property type="nucleotide sequence ID" value="NZ_JBHSXH010000015.1"/>
</dbReference>
<organism evidence="2 3">
    <name type="scientific">Halopelagius fulvigenes</name>
    <dbReference type="NCBI Taxonomy" id="1198324"/>
    <lineage>
        <taxon>Archaea</taxon>
        <taxon>Methanobacteriati</taxon>
        <taxon>Methanobacteriota</taxon>
        <taxon>Stenosarchaea group</taxon>
        <taxon>Halobacteria</taxon>
        <taxon>Halobacteriales</taxon>
        <taxon>Haloferacaceae</taxon>
    </lineage>
</organism>
<dbReference type="EMBL" id="JBHSXH010000015">
    <property type="protein sequence ID" value="MFC6826852.1"/>
    <property type="molecule type" value="Genomic_DNA"/>
</dbReference>
<evidence type="ECO:0008006" key="4">
    <source>
        <dbReference type="Google" id="ProtNLM"/>
    </source>
</evidence>
<reference evidence="2 3" key="1">
    <citation type="journal article" date="2019" name="Int. J. Syst. Evol. Microbiol.">
        <title>The Global Catalogue of Microorganisms (GCM) 10K type strain sequencing project: providing services to taxonomists for standard genome sequencing and annotation.</title>
        <authorList>
            <consortium name="The Broad Institute Genomics Platform"/>
            <consortium name="The Broad Institute Genome Sequencing Center for Infectious Disease"/>
            <person name="Wu L."/>
            <person name="Ma J."/>
        </authorList>
    </citation>
    <scope>NUCLEOTIDE SEQUENCE [LARGE SCALE GENOMIC DNA]</scope>
    <source>
        <strain evidence="2 3">YIM 94188</strain>
    </source>
</reference>
<accession>A0ABD5U217</accession>
<evidence type="ECO:0000313" key="2">
    <source>
        <dbReference type="EMBL" id="MFC6826852.1"/>
    </source>
</evidence>
<comment type="caution">
    <text evidence="2">The sequence shown here is derived from an EMBL/GenBank/DDBJ whole genome shotgun (WGS) entry which is preliminary data.</text>
</comment>
<proteinExistence type="predicted"/>
<sequence>MLLSTEAQLRECEYCGSHVTRNFRRVYGDVDGVVHRCRECDTLVRLQQGSAAGRDVPTPDPQNTPGRHGDEPARWSE</sequence>
<feature type="compositionally biased region" description="Basic and acidic residues" evidence="1">
    <location>
        <begin position="67"/>
        <end position="77"/>
    </location>
</feature>
<dbReference type="InterPro" id="IPR055985">
    <property type="entry name" value="DUF7563"/>
</dbReference>
<dbReference type="Proteomes" id="UP001596408">
    <property type="component" value="Unassembled WGS sequence"/>
</dbReference>
<evidence type="ECO:0000313" key="3">
    <source>
        <dbReference type="Proteomes" id="UP001596408"/>
    </source>
</evidence>
<keyword evidence="3" id="KW-1185">Reference proteome</keyword>
<protein>
    <recommendedName>
        <fullName evidence="4">Small CPxCG-related zinc finger protein</fullName>
    </recommendedName>
</protein>
<evidence type="ECO:0000256" key="1">
    <source>
        <dbReference type="SAM" id="MobiDB-lite"/>
    </source>
</evidence>
<feature type="region of interest" description="Disordered" evidence="1">
    <location>
        <begin position="48"/>
        <end position="77"/>
    </location>
</feature>
<dbReference type="Pfam" id="PF24444">
    <property type="entry name" value="DUF7563"/>
    <property type="match status" value="1"/>
</dbReference>
<dbReference type="AlphaFoldDB" id="A0ABD5U217"/>
<name>A0ABD5U217_9EURY</name>